<organism evidence="3 4">
    <name type="scientific">Paspalum notatum var. saurae</name>
    <dbReference type="NCBI Taxonomy" id="547442"/>
    <lineage>
        <taxon>Eukaryota</taxon>
        <taxon>Viridiplantae</taxon>
        <taxon>Streptophyta</taxon>
        <taxon>Embryophyta</taxon>
        <taxon>Tracheophyta</taxon>
        <taxon>Spermatophyta</taxon>
        <taxon>Magnoliopsida</taxon>
        <taxon>Liliopsida</taxon>
        <taxon>Poales</taxon>
        <taxon>Poaceae</taxon>
        <taxon>PACMAD clade</taxon>
        <taxon>Panicoideae</taxon>
        <taxon>Andropogonodae</taxon>
        <taxon>Paspaleae</taxon>
        <taxon>Paspalinae</taxon>
        <taxon>Paspalum</taxon>
    </lineage>
</organism>
<feature type="compositionally biased region" description="Low complexity" evidence="1">
    <location>
        <begin position="64"/>
        <end position="76"/>
    </location>
</feature>
<keyword evidence="2" id="KW-0732">Signal</keyword>
<dbReference type="AlphaFoldDB" id="A0AAQ3UNJ0"/>
<feature type="compositionally biased region" description="Basic residues" evidence="1">
    <location>
        <begin position="208"/>
        <end position="228"/>
    </location>
</feature>
<accession>A0AAQ3UNJ0</accession>
<feature type="compositionally biased region" description="Low complexity" evidence="1">
    <location>
        <begin position="281"/>
        <end position="290"/>
    </location>
</feature>
<name>A0AAQ3UNJ0_PASNO</name>
<gene>
    <name evidence="3" type="ORF">U9M48_040497</name>
</gene>
<protein>
    <submittedName>
        <fullName evidence="3">Uncharacterized protein</fullName>
    </submittedName>
</protein>
<feature type="region of interest" description="Disordered" evidence="1">
    <location>
        <begin position="34"/>
        <end position="98"/>
    </location>
</feature>
<feature type="chain" id="PRO_5043021375" evidence="2">
    <location>
        <begin position="17"/>
        <end position="290"/>
    </location>
</feature>
<evidence type="ECO:0000256" key="1">
    <source>
        <dbReference type="SAM" id="MobiDB-lite"/>
    </source>
</evidence>
<sequence>MLFIICTAFTFRFVMVYFSTPQKFTTFLTSPLRRQPVPRYSQPHPRPRPERLLPPPAPLPPRTYPLRLGRRASPPTRRVPPPSPRGAGTPRTPLGAPPPGLVHVVLPALPPLPPAPPLLPAAGASWISSSTPSGASARGKICRRRLEVGARLHGGGDGRPGRRATADLLFHAQRRSLHARQDPPPPPRGPRPHRPSDPPPSPPDPRRRPPRRRRPHRLRVPPRPRRRPAGAPGECRQVATGYGRRGSEVATGRAAAGGRSAPISYSASRSLPRSHRHRHPSAPSRFKISQ</sequence>
<reference evidence="3 4" key="1">
    <citation type="submission" date="2024-02" db="EMBL/GenBank/DDBJ databases">
        <title>High-quality chromosome-scale genome assembly of Pensacola bahiagrass (Paspalum notatum Flugge var. saurae).</title>
        <authorList>
            <person name="Vega J.M."/>
            <person name="Podio M."/>
            <person name="Orjuela J."/>
            <person name="Siena L.A."/>
            <person name="Pessino S.C."/>
            <person name="Combes M.C."/>
            <person name="Mariac C."/>
            <person name="Albertini E."/>
            <person name="Pupilli F."/>
            <person name="Ortiz J.P.A."/>
            <person name="Leblanc O."/>
        </authorList>
    </citation>
    <scope>NUCLEOTIDE SEQUENCE [LARGE SCALE GENOMIC DNA]</scope>
    <source>
        <strain evidence="3">R1</strain>
        <tissue evidence="3">Leaf</tissue>
    </source>
</reference>
<feature type="compositionally biased region" description="Pro residues" evidence="1">
    <location>
        <begin position="52"/>
        <end position="63"/>
    </location>
</feature>
<evidence type="ECO:0000256" key="2">
    <source>
        <dbReference type="SAM" id="SignalP"/>
    </source>
</evidence>
<evidence type="ECO:0000313" key="3">
    <source>
        <dbReference type="EMBL" id="WVZ94628.1"/>
    </source>
</evidence>
<keyword evidence="4" id="KW-1185">Reference proteome</keyword>
<proteinExistence type="predicted"/>
<feature type="signal peptide" evidence="2">
    <location>
        <begin position="1"/>
        <end position="16"/>
    </location>
</feature>
<feature type="region of interest" description="Disordered" evidence="1">
    <location>
        <begin position="176"/>
        <end position="290"/>
    </location>
</feature>
<dbReference type="Proteomes" id="UP001341281">
    <property type="component" value="Chromosome 09"/>
</dbReference>
<evidence type="ECO:0000313" key="4">
    <source>
        <dbReference type="Proteomes" id="UP001341281"/>
    </source>
</evidence>
<dbReference type="EMBL" id="CP144753">
    <property type="protein sequence ID" value="WVZ94628.1"/>
    <property type="molecule type" value="Genomic_DNA"/>
</dbReference>